<comment type="caution">
    <text evidence="5">The sequence shown here is derived from an EMBL/GenBank/DDBJ whole genome shotgun (WGS) entry which is preliminary data.</text>
</comment>
<dbReference type="RefSeq" id="WP_191740063.1">
    <property type="nucleotide sequence ID" value="NZ_JACSQB010000062.1"/>
</dbReference>
<dbReference type="EMBL" id="JACSQB010000062">
    <property type="protein sequence ID" value="MBD8047089.1"/>
    <property type="molecule type" value="Genomic_DNA"/>
</dbReference>
<proteinExistence type="predicted"/>
<accession>A0ABR8YS90</accession>
<keyword evidence="1" id="KW-0805">Transcription regulation</keyword>
<keyword evidence="3" id="KW-0804">Transcription</keyword>
<dbReference type="SMART" id="SM00342">
    <property type="entry name" value="HTH_ARAC"/>
    <property type="match status" value="1"/>
</dbReference>
<dbReference type="InterPro" id="IPR018060">
    <property type="entry name" value="HTH_AraC"/>
</dbReference>
<feature type="domain" description="HTH araC/xylS-type" evidence="4">
    <location>
        <begin position="135"/>
        <end position="233"/>
    </location>
</feature>
<dbReference type="PROSITE" id="PS00041">
    <property type="entry name" value="HTH_ARAC_FAMILY_1"/>
    <property type="match status" value="1"/>
</dbReference>
<dbReference type="Gene3D" id="1.10.10.60">
    <property type="entry name" value="Homeodomain-like"/>
    <property type="match status" value="2"/>
</dbReference>
<keyword evidence="6" id="KW-1185">Reference proteome</keyword>
<dbReference type="InterPro" id="IPR018062">
    <property type="entry name" value="HTH_AraC-typ_CS"/>
</dbReference>
<dbReference type="PROSITE" id="PS01124">
    <property type="entry name" value="HTH_ARAC_FAMILY_2"/>
    <property type="match status" value="1"/>
</dbReference>
<evidence type="ECO:0000256" key="3">
    <source>
        <dbReference type="ARBA" id="ARBA00023163"/>
    </source>
</evidence>
<evidence type="ECO:0000313" key="5">
    <source>
        <dbReference type="EMBL" id="MBD8047089.1"/>
    </source>
</evidence>
<evidence type="ECO:0000256" key="1">
    <source>
        <dbReference type="ARBA" id="ARBA00023015"/>
    </source>
</evidence>
<organism evidence="5 6">
    <name type="scientific">Clostridium faecium</name>
    <dbReference type="NCBI Taxonomy" id="2762223"/>
    <lineage>
        <taxon>Bacteria</taxon>
        <taxon>Bacillati</taxon>
        <taxon>Bacillota</taxon>
        <taxon>Clostridia</taxon>
        <taxon>Eubacteriales</taxon>
        <taxon>Clostridiaceae</taxon>
        <taxon>Clostridium</taxon>
    </lineage>
</organism>
<dbReference type="PANTHER" id="PTHR43280:SF28">
    <property type="entry name" value="HTH-TYPE TRANSCRIPTIONAL ACTIVATOR RHAS"/>
    <property type="match status" value="1"/>
</dbReference>
<gene>
    <name evidence="5" type="ORF">H9637_08570</name>
</gene>
<name>A0ABR8YS90_9CLOT</name>
<sequence>MITNIYFPKQNIDEFYKDYECEIILIDNVLNGEVNKALKTYESFVYNKCFYDLSGKCELRSIKNHIISLSVLICHNVIKKGISPYSAKAKNQAFIKLIENSKSTKEIFELGRSMIKGYSMQINTNLTEVNNIYIIKALNYIHNNLGEPLTLEKVADHVHLSKCYFCTQFKKETQMCFTNYITHARIEKSKFLLSHSDKSILDIAILLGFNTQNYFTTKFKECTGLTPKEFRTKKIKYL</sequence>
<dbReference type="InterPro" id="IPR009057">
    <property type="entry name" value="Homeodomain-like_sf"/>
</dbReference>
<dbReference type="SUPFAM" id="SSF46689">
    <property type="entry name" value="Homeodomain-like"/>
    <property type="match status" value="2"/>
</dbReference>
<dbReference type="InterPro" id="IPR020449">
    <property type="entry name" value="Tscrpt_reg_AraC-type_HTH"/>
</dbReference>
<protein>
    <submittedName>
        <fullName evidence="5">Helix-turn-helix transcriptional regulator</fullName>
    </submittedName>
</protein>
<reference evidence="5 6" key="1">
    <citation type="submission" date="2020-08" db="EMBL/GenBank/DDBJ databases">
        <title>A Genomic Blueprint of the Chicken Gut Microbiome.</title>
        <authorList>
            <person name="Gilroy R."/>
            <person name="Ravi A."/>
            <person name="Getino M."/>
            <person name="Pursley I."/>
            <person name="Horton D.L."/>
            <person name="Alikhan N.-F."/>
            <person name="Baker D."/>
            <person name="Gharbi K."/>
            <person name="Hall N."/>
            <person name="Watson M."/>
            <person name="Adriaenssens E.M."/>
            <person name="Foster-Nyarko E."/>
            <person name="Jarju S."/>
            <person name="Secka A."/>
            <person name="Antonio M."/>
            <person name="Oren A."/>
            <person name="Chaudhuri R."/>
            <person name="La Ragione R.M."/>
            <person name="Hildebrand F."/>
            <person name="Pallen M.J."/>
        </authorList>
    </citation>
    <scope>NUCLEOTIDE SEQUENCE [LARGE SCALE GENOMIC DNA]</scope>
    <source>
        <strain evidence="5 6">N37</strain>
    </source>
</reference>
<evidence type="ECO:0000256" key="2">
    <source>
        <dbReference type="ARBA" id="ARBA00023125"/>
    </source>
</evidence>
<evidence type="ECO:0000259" key="4">
    <source>
        <dbReference type="PROSITE" id="PS01124"/>
    </source>
</evidence>
<dbReference type="PANTHER" id="PTHR43280">
    <property type="entry name" value="ARAC-FAMILY TRANSCRIPTIONAL REGULATOR"/>
    <property type="match status" value="1"/>
</dbReference>
<keyword evidence="2" id="KW-0238">DNA-binding</keyword>
<dbReference type="Proteomes" id="UP000627166">
    <property type="component" value="Unassembled WGS sequence"/>
</dbReference>
<dbReference type="PRINTS" id="PR00032">
    <property type="entry name" value="HTHARAC"/>
</dbReference>
<dbReference type="Pfam" id="PF12833">
    <property type="entry name" value="HTH_18"/>
    <property type="match status" value="1"/>
</dbReference>
<evidence type="ECO:0000313" key="6">
    <source>
        <dbReference type="Proteomes" id="UP000627166"/>
    </source>
</evidence>